<proteinExistence type="predicted"/>
<protein>
    <recommendedName>
        <fullName evidence="1">Immunity MXAN-0049 protein domain-containing protein</fullName>
    </recommendedName>
</protein>
<dbReference type="Pfam" id="PF07791">
    <property type="entry name" value="Imm11"/>
    <property type="match status" value="1"/>
</dbReference>
<keyword evidence="3" id="KW-1185">Reference proteome</keyword>
<feature type="domain" description="Immunity MXAN-0049 protein" evidence="1">
    <location>
        <begin position="52"/>
        <end position="183"/>
    </location>
</feature>
<evidence type="ECO:0000313" key="2">
    <source>
        <dbReference type="EMBL" id="GGH79369.1"/>
    </source>
</evidence>
<evidence type="ECO:0000313" key="3">
    <source>
        <dbReference type="Proteomes" id="UP000605427"/>
    </source>
</evidence>
<reference evidence="3" key="1">
    <citation type="journal article" date="2019" name="Int. J. Syst. Evol. Microbiol.">
        <title>The Global Catalogue of Microorganisms (GCM) 10K type strain sequencing project: providing services to taxonomists for standard genome sequencing and annotation.</title>
        <authorList>
            <consortium name="The Broad Institute Genomics Platform"/>
            <consortium name="The Broad Institute Genome Sequencing Center for Infectious Disease"/>
            <person name="Wu L."/>
            <person name="Ma J."/>
        </authorList>
    </citation>
    <scope>NUCLEOTIDE SEQUENCE [LARGE SCALE GENOMIC DNA]</scope>
    <source>
        <strain evidence="3">CCM 8702</strain>
    </source>
</reference>
<name>A0ABQ1ZX21_9BACL</name>
<dbReference type="EMBL" id="BMDD01000003">
    <property type="protein sequence ID" value="GGH79369.1"/>
    <property type="molecule type" value="Genomic_DNA"/>
</dbReference>
<dbReference type="RefSeq" id="WP_172244046.1">
    <property type="nucleotide sequence ID" value="NZ_BMDD01000003.1"/>
</dbReference>
<evidence type="ECO:0000259" key="1">
    <source>
        <dbReference type="Pfam" id="PF07791"/>
    </source>
</evidence>
<gene>
    <name evidence="2" type="ORF">GCM10007362_26060</name>
</gene>
<organism evidence="2 3">
    <name type="scientific">Saccharibacillus endophyticus</name>
    <dbReference type="NCBI Taxonomy" id="2060666"/>
    <lineage>
        <taxon>Bacteria</taxon>
        <taxon>Bacillati</taxon>
        <taxon>Bacillota</taxon>
        <taxon>Bacilli</taxon>
        <taxon>Bacillales</taxon>
        <taxon>Paenibacillaceae</taxon>
        <taxon>Saccharibacillus</taxon>
    </lineage>
</organism>
<dbReference type="InterPro" id="IPR012433">
    <property type="entry name" value="Imm11"/>
</dbReference>
<dbReference type="Proteomes" id="UP000605427">
    <property type="component" value="Unassembled WGS sequence"/>
</dbReference>
<sequence length="190" mass="22020">MNYYFLESQLPKSGFVDGSVTFVPELETYYSQIRTRLPIDTVAEVLLHSSIRNLKNDYFHTTDGAKVISDAFKILLERQKTDIQFIPAALRYHNGRPVERAYWIAHLPDEVDCFDYERSDYGRKAVIAASVHEPPRKLIKVLFKAYLDTEKVDGREFFMLAHVLALKPIISEEFYQVCKKNKLSLNVTPL</sequence>
<accession>A0ABQ1ZX21</accession>
<comment type="caution">
    <text evidence="2">The sequence shown here is derived from an EMBL/GenBank/DDBJ whole genome shotgun (WGS) entry which is preliminary data.</text>
</comment>